<feature type="domain" description="G-protein coupled receptors family 1 profile" evidence="8">
    <location>
        <begin position="62"/>
        <end position="337"/>
    </location>
</feature>
<keyword evidence="5 7" id="KW-0472">Membrane</keyword>
<feature type="transmembrane region" description="Helical" evidence="7">
    <location>
        <begin position="165"/>
        <end position="187"/>
    </location>
</feature>
<gene>
    <name evidence="9" type="ORF">SK128_001746</name>
</gene>
<comment type="caution">
    <text evidence="9">The sequence shown here is derived from an EMBL/GenBank/DDBJ whole genome shotgun (WGS) entry which is preliminary data.</text>
</comment>
<dbReference type="PROSITE" id="PS50262">
    <property type="entry name" value="G_PROTEIN_RECEP_F1_2"/>
    <property type="match status" value="1"/>
</dbReference>
<dbReference type="PANTHER" id="PTHR22750">
    <property type="entry name" value="G-PROTEIN COUPLED RECEPTOR"/>
    <property type="match status" value="1"/>
</dbReference>
<protein>
    <recommendedName>
        <fullName evidence="8">G-protein coupled receptors family 1 profile domain-containing protein</fullName>
    </recommendedName>
</protein>
<feature type="transmembrane region" description="Helical" evidence="7">
    <location>
        <begin position="46"/>
        <end position="70"/>
    </location>
</feature>
<feature type="compositionally biased region" description="Polar residues" evidence="6">
    <location>
        <begin position="381"/>
        <end position="395"/>
    </location>
</feature>
<feature type="transmembrane region" description="Helical" evidence="7">
    <location>
        <begin position="82"/>
        <end position="102"/>
    </location>
</feature>
<evidence type="ECO:0000259" key="8">
    <source>
        <dbReference type="PROSITE" id="PS50262"/>
    </source>
</evidence>
<accession>A0AAN8WU97</accession>
<name>A0AAN8WU97_HALRR</name>
<reference evidence="9 10" key="1">
    <citation type="submission" date="2023-11" db="EMBL/GenBank/DDBJ databases">
        <title>Halocaridina rubra genome assembly.</title>
        <authorList>
            <person name="Smith C."/>
        </authorList>
    </citation>
    <scope>NUCLEOTIDE SEQUENCE [LARGE SCALE GENOMIC DNA]</scope>
    <source>
        <strain evidence="9">EP-1</strain>
        <tissue evidence="9">Whole</tissue>
    </source>
</reference>
<proteinExistence type="predicted"/>
<dbReference type="SUPFAM" id="SSF81321">
    <property type="entry name" value="Family A G protein-coupled receptor-like"/>
    <property type="match status" value="1"/>
</dbReference>
<feature type="transmembrane region" description="Helical" evidence="7">
    <location>
        <begin position="122"/>
        <end position="145"/>
    </location>
</feature>
<keyword evidence="10" id="KW-1185">Reference proteome</keyword>
<evidence type="ECO:0000256" key="3">
    <source>
        <dbReference type="ARBA" id="ARBA00022692"/>
    </source>
</evidence>
<keyword evidence="3 7" id="KW-0812">Transmembrane</keyword>
<keyword evidence="4 7" id="KW-1133">Transmembrane helix</keyword>
<feature type="transmembrane region" description="Helical" evidence="7">
    <location>
        <begin position="318"/>
        <end position="337"/>
    </location>
</feature>
<sequence>MTGDDVVSSAAAAAATGSSSTASVAASSSSVSSTSAAESEPSVNQKLFLVVSVALATVCFFTNVVQIAVFARPSTVRSVKSILLLSQALSGLVAAFVVAFPIHVISARGGSVVGEEGYAACYLGHSTIILLTSLTSLGTSTLLLLHHYMKLNHPRRFMTAGSNTIGWGMAVGAVWLVAIIVSILPYAGWNSWEDHDAHCHLSTLWPLSFTAFLTFLVGGHIAAALLMWASTRATQLKAASARRGTVPPPGCVDQEEAPIANHTQGACNRSSGTVCVGGWFVSMGSMVPILAHVVVASSCAVSTQCLANPQHYHEEAAALPWTSLLLAAAAVTNPLLYVFTDDQVSSSTLLLLSQVCCWWCEKRKQRMVPRHQEPHDPETNVYVTNDTDQLVSDNT</sequence>
<evidence type="ECO:0000313" key="9">
    <source>
        <dbReference type="EMBL" id="KAK7072435.1"/>
    </source>
</evidence>
<evidence type="ECO:0000313" key="10">
    <source>
        <dbReference type="Proteomes" id="UP001381693"/>
    </source>
</evidence>
<organism evidence="9 10">
    <name type="scientific">Halocaridina rubra</name>
    <name type="common">Hawaiian red shrimp</name>
    <dbReference type="NCBI Taxonomy" id="373956"/>
    <lineage>
        <taxon>Eukaryota</taxon>
        <taxon>Metazoa</taxon>
        <taxon>Ecdysozoa</taxon>
        <taxon>Arthropoda</taxon>
        <taxon>Crustacea</taxon>
        <taxon>Multicrustacea</taxon>
        <taxon>Malacostraca</taxon>
        <taxon>Eumalacostraca</taxon>
        <taxon>Eucarida</taxon>
        <taxon>Decapoda</taxon>
        <taxon>Pleocyemata</taxon>
        <taxon>Caridea</taxon>
        <taxon>Atyoidea</taxon>
        <taxon>Atyidae</taxon>
        <taxon>Halocaridina</taxon>
    </lineage>
</organism>
<dbReference type="EMBL" id="JAXCGZ010013492">
    <property type="protein sequence ID" value="KAK7072435.1"/>
    <property type="molecule type" value="Genomic_DNA"/>
</dbReference>
<evidence type="ECO:0000256" key="2">
    <source>
        <dbReference type="ARBA" id="ARBA00022475"/>
    </source>
</evidence>
<feature type="transmembrane region" description="Helical" evidence="7">
    <location>
        <begin position="207"/>
        <end position="228"/>
    </location>
</feature>
<evidence type="ECO:0000256" key="7">
    <source>
        <dbReference type="SAM" id="Phobius"/>
    </source>
</evidence>
<dbReference type="Proteomes" id="UP001381693">
    <property type="component" value="Unassembled WGS sequence"/>
</dbReference>
<evidence type="ECO:0000256" key="5">
    <source>
        <dbReference type="ARBA" id="ARBA00023136"/>
    </source>
</evidence>
<evidence type="ECO:0000256" key="6">
    <source>
        <dbReference type="SAM" id="MobiDB-lite"/>
    </source>
</evidence>
<dbReference type="Gene3D" id="1.20.1070.10">
    <property type="entry name" value="Rhodopsin 7-helix transmembrane proteins"/>
    <property type="match status" value="1"/>
</dbReference>
<evidence type="ECO:0000256" key="4">
    <source>
        <dbReference type="ARBA" id="ARBA00022989"/>
    </source>
</evidence>
<keyword evidence="2" id="KW-1003">Cell membrane</keyword>
<dbReference type="GO" id="GO:0005886">
    <property type="term" value="C:plasma membrane"/>
    <property type="evidence" value="ECO:0007669"/>
    <property type="project" value="UniProtKB-SubCell"/>
</dbReference>
<dbReference type="InterPro" id="IPR017452">
    <property type="entry name" value="GPCR_Rhodpsn_7TM"/>
</dbReference>
<feature type="region of interest" description="Disordered" evidence="6">
    <location>
        <begin position="370"/>
        <end position="395"/>
    </location>
</feature>
<dbReference type="AlphaFoldDB" id="A0AAN8WU97"/>
<evidence type="ECO:0000256" key="1">
    <source>
        <dbReference type="ARBA" id="ARBA00004651"/>
    </source>
</evidence>
<comment type="subcellular location">
    <subcellularLocation>
        <location evidence="1">Cell membrane</location>
        <topology evidence="1">Multi-pass membrane protein</topology>
    </subcellularLocation>
</comment>